<accession>A0ABU7F5Y4</accession>
<feature type="domain" description="Sushi" evidence="5">
    <location>
        <begin position="2"/>
        <end position="64"/>
    </location>
</feature>
<dbReference type="InterPro" id="IPR042372">
    <property type="entry name" value="IL15RA"/>
</dbReference>
<evidence type="ECO:0000256" key="3">
    <source>
        <dbReference type="SAM" id="MobiDB-lite"/>
    </source>
</evidence>
<evidence type="ECO:0000313" key="6">
    <source>
        <dbReference type="EMBL" id="MED6294622.1"/>
    </source>
</evidence>
<protein>
    <recommendedName>
        <fullName evidence="5">Sushi domain-containing protein</fullName>
    </recommendedName>
</protein>
<dbReference type="InterPro" id="IPR035976">
    <property type="entry name" value="Sushi/SCR/CCP_sf"/>
</dbReference>
<dbReference type="SUPFAM" id="SSF57535">
    <property type="entry name" value="Complement control module/SCR domain"/>
    <property type="match status" value="1"/>
</dbReference>
<feature type="compositionally biased region" description="Polar residues" evidence="3">
    <location>
        <begin position="74"/>
        <end position="137"/>
    </location>
</feature>
<evidence type="ECO:0000256" key="1">
    <source>
        <dbReference type="ARBA" id="ARBA00023157"/>
    </source>
</evidence>
<keyword evidence="4" id="KW-0472">Membrane</keyword>
<feature type="transmembrane region" description="Helical" evidence="4">
    <location>
        <begin position="155"/>
        <end position="176"/>
    </location>
</feature>
<evidence type="ECO:0000256" key="2">
    <source>
        <dbReference type="PROSITE-ProRule" id="PRU00302"/>
    </source>
</evidence>
<evidence type="ECO:0000313" key="7">
    <source>
        <dbReference type="Proteomes" id="UP001352852"/>
    </source>
</evidence>
<feature type="non-terminal residue" evidence="6">
    <location>
        <position position="1"/>
    </location>
</feature>
<evidence type="ECO:0000256" key="4">
    <source>
        <dbReference type="SAM" id="Phobius"/>
    </source>
</evidence>
<feature type="region of interest" description="Disordered" evidence="3">
    <location>
        <begin position="67"/>
        <end position="137"/>
    </location>
</feature>
<organism evidence="6 7">
    <name type="scientific">Characodon lateralis</name>
    <dbReference type="NCBI Taxonomy" id="208331"/>
    <lineage>
        <taxon>Eukaryota</taxon>
        <taxon>Metazoa</taxon>
        <taxon>Chordata</taxon>
        <taxon>Craniata</taxon>
        <taxon>Vertebrata</taxon>
        <taxon>Euteleostomi</taxon>
        <taxon>Actinopterygii</taxon>
        <taxon>Neopterygii</taxon>
        <taxon>Teleostei</taxon>
        <taxon>Neoteleostei</taxon>
        <taxon>Acanthomorphata</taxon>
        <taxon>Ovalentaria</taxon>
        <taxon>Atherinomorphae</taxon>
        <taxon>Cyprinodontiformes</taxon>
        <taxon>Goodeidae</taxon>
        <taxon>Characodon</taxon>
    </lineage>
</organism>
<dbReference type="PANTHER" id="PTHR15060:SF0">
    <property type="entry name" value="INTERLEUKIN-15 RECEPTOR SUBUNIT ALPHA"/>
    <property type="match status" value="1"/>
</dbReference>
<dbReference type="Gene3D" id="2.20.28.230">
    <property type="match status" value="1"/>
</dbReference>
<proteinExistence type="predicted"/>
<comment type="caution">
    <text evidence="6">The sequence shown here is derived from an EMBL/GenBank/DDBJ whole genome shotgun (WGS) entry which is preliminary data.</text>
</comment>
<dbReference type="EMBL" id="JAHUTJ010076169">
    <property type="protein sequence ID" value="MED6294622.1"/>
    <property type="molecule type" value="Genomic_DNA"/>
</dbReference>
<keyword evidence="7" id="KW-1185">Reference proteome</keyword>
<dbReference type="InterPro" id="IPR000436">
    <property type="entry name" value="Sushi_SCR_CCP_dom"/>
</dbReference>
<keyword evidence="4" id="KW-1133">Transmembrane helix</keyword>
<keyword evidence="4" id="KW-0812">Transmembrane</keyword>
<keyword evidence="1" id="KW-1015">Disulfide bond</keyword>
<dbReference type="Proteomes" id="UP001352852">
    <property type="component" value="Unassembled WGS sequence"/>
</dbReference>
<dbReference type="PROSITE" id="PS50923">
    <property type="entry name" value="SUSHI"/>
    <property type="match status" value="1"/>
</dbReference>
<name>A0ABU7F5Y4_9TELE</name>
<sequence>NGTCPKIPKIKFTLPEEHIFQINERYRYQCIKGYVRKAGTSNLIKCEKKSSVLQWTISHLTCIPDPKFTPQPPNSTGITTQAPNQPGTSISLQSVRTSTSEATISHNMEQSTSGTGNTTTLQPSTIQSSTHSPSNHNNKTISFSESFTEADAKTVGISLSVVILLFAISGIIFLLYQRRNRPIPTQDAEEMEPMKISV</sequence>
<dbReference type="Pfam" id="PF00084">
    <property type="entry name" value="Sushi"/>
    <property type="match status" value="1"/>
</dbReference>
<dbReference type="PANTHER" id="PTHR15060">
    <property type="entry name" value="INTERLEUKIN-15 RECEPTOR SUBUNIT ALPHA"/>
    <property type="match status" value="1"/>
</dbReference>
<comment type="caution">
    <text evidence="2">Lacks conserved residue(s) required for the propagation of feature annotation.</text>
</comment>
<reference evidence="6 7" key="1">
    <citation type="submission" date="2021-06" db="EMBL/GenBank/DDBJ databases">
        <authorList>
            <person name="Palmer J.M."/>
        </authorList>
    </citation>
    <scope>NUCLEOTIDE SEQUENCE [LARGE SCALE GENOMIC DNA]</scope>
    <source>
        <strain evidence="6 7">CL_MEX2019</strain>
        <tissue evidence="6">Muscle</tissue>
    </source>
</reference>
<keyword evidence="2" id="KW-0768">Sushi</keyword>
<evidence type="ECO:0000259" key="5">
    <source>
        <dbReference type="PROSITE" id="PS50923"/>
    </source>
</evidence>
<gene>
    <name evidence="6" type="ORF">CHARACLAT_022999</name>
</gene>